<dbReference type="OrthoDB" id="981806at2"/>
<evidence type="ECO:0000313" key="2">
    <source>
        <dbReference type="Proteomes" id="UP000248882"/>
    </source>
</evidence>
<name>A0A2W7RHH4_9BACT</name>
<accession>A0A2W7RHH4</accession>
<dbReference type="Proteomes" id="UP000248882">
    <property type="component" value="Unassembled WGS sequence"/>
</dbReference>
<protein>
    <submittedName>
        <fullName evidence="1">Uncharacterized protein</fullName>
    </submittedName>
</protein>
<evidence type="ECO:0000313" key="1">
    <source>
        <dbReference type="EMBL" id="PZX57820.1"/>
    </source>
</evidence>
<dbReference type="EMBL" id="QKZT01000001">
    <property type="protein sequence ID" value="PZX57820.1"/>
    <property type="molecule type" value="Genomic_DNA"/>
</dbReference>
<sequence>MKNFFKNIFNKEKKEIEKVTAEPLTENQILEILGDAISDVGYWSWWTTNLPKVIQIEFGGTQLYLPPSNNSQPPNTQIAIQFRNPKSISFITREELKIDNKNWFDDLHNDKMEPPTCSHGEFTFTDQTLMAQIFNDAKTINTIHGYSPKNSLFQTEKYKLVFWAGDYGLAVSSEEIRLLTKDGDIELDQIPSVHSQWWTYWRKYWDLINTKNALPKDYACEVTIPIKND</sequence>
<dbReference type="AlphaFoldDB" id="A0A2W7RHH4"/>
<reference evidence="1 2" key="1">
    <citation type="submission" date="2018-06" db="EMBL/GenBank/DDBJ databases">
        <title>Genomic Encyclopedia of Archaeal and Bacterial Type Strains, Phase II (KMG-II): from individual species to whole genera.</title>
        <authorList>
            <person name="Goeker M."/>
        </authorList>
    </citation>
    <scope>NUCLEOTIDE SEQUENCE [LARGE SCALE GENOMIC DNA]</scope>
    <source>
        <strain evidence="1 2">DSM 19830</strain>
    </source>
</reference>
<dbReference type="RefSeq" id="WP_111316137.1">
    <property type="nucleotide sequence ID" value="NZ_QKZT01000001.1"/>
</dbReference>
<keyword evidence="2" id="KW-1185">Reference proteome</keyword>
<proteinExistence type="predicted"/>
<organism evidence="1 2">
    <name type="scientific">Algoriphagus chordae</name>
    <dbReference type="NCBI Taxonomy" id="237019"/>
    <lineage>
        <taxon>Bacteria</taxon>
        <taxon>Pseudomonadati</taxon>
        <taxon>Bacteroidota</taxon>
        <taxon>Cytophagia</taxon>
        <taxon>Cytophagales</taxon>
        <taxon>Cyclobacteriaceae</taxon>
        <taxon>Algoriphagus</taxon>
    </lineage>
</organism>
<gene>
    <name evidence="1" type="ORF">LV85_00001</name>
</gene>
<comment type="caution">
    <text evidence="1">The sequence shown here is derived from an EMBL/GenBank/DDBJ whole genome shotgun (WGS) entry which is preliminary data.</text>
</comment>